<evidence type="ECO:0000259" key="3">
    <source>
        <dbReference type="PROSITE" id="PS51755"/>
    </source>
</evidence>
<dbReference type="InterPro" id="IPR036388">
    <property type="entry name" value="WH-like_DNA-bd_sf"/>
</dbReference>
<dbReference type="Pfam" id="PF00486">
    <property type="entry name" value="Trans_reg_C"/>
    <property type="match status" value="1"/>
</dbReference>
<gene>
    <name evidence="4" type="ORF">E6H04_10870</name>
</gene>
<accession>A0A537J6Z0</accession>
<dbReference type="GO" id="GO:0000160">
    <property type="term" value="P:phosphorelay signal transduction system"/>
    <property type="evidence" value="ECO:0007669"/>
    <property type="project" value="InterPro"/>
</dbReference>
<dbReference type="GO" id="GO:0003677">
    <property type="term" value="F:DNA binding"/>
    <property type="evidence" value="ECO:0007669"/>
    <property type="project" value="UniProtKB-UniRule"/>
</dbReference>
<evidence type="ECO:0000313" key="5">
    <source>
        <dbReference type="Proteomes" id="UP000320048"/>
    </source>
</evidence>
<dbReference type="Proteomes" id="UP000320048">
    <property type="component" value="Unassembled WGS sequence"/>
</dbReference>
<dbReference type="GO" id="GO:0006355">
    <property type="term" value="P:regulation of DNA-templated transcription"/>
    <property type="evidence" value="ECO:0007669"/>
    <property type="project" value="InterPro"/>
</dbReference>
<dbReference type="InterPro" id="IPR001867">
    <property type="entry name" value="OmpR/PhoB-type_DNA-bd"/>
</dbReference>
<protein>
    <submittedName>
        <fullName evidence="4">Winged helix-turn-helix domain-containing protein</fullName>
    </submittedName>
</protein>
<reference evidence="4 5" key="1">
    <citation type="journal article" date="2019" name="Nat. Microbiol.">
        <title>Mediterranean grassland soil C-N compound turnover is dependent on rainfall and depth, and is mediated by genomically divergent microorganisms.</title>
        <authorList>
            <person name="Diamond S."/>
            <person name="Andeer P.F."/>
            <person name="Li Z."/>
            <person name="Crits-Christoph A."/>
            <person name="Burstein D."/>
            <person name="Anantharaman K."/>
            <person name="Lane K.R."/>
            <person name="Thomas B.C."/>
            <person name="Pan C."/>
            <person name="Northen T.R."/>
            <person name="Banfield J.F."/>
        </authorList>
    </citation>
    <scope>NUCLEOTIDE SEQUENCE [LARGE SCALE GENOMIC DNA]</scope>
    <source>
        <strain evidence="4">NP_7</strain>
    </source>
</reference>
<dbReference type="InterPro" id="IPR016032">
    <property type="entry name" value="Sig_transdc_resp-reg_C-effctor"/>
</dbReference>
<dbReference type="PROSITE" id="PS51755">
    <property type="entry name" value="OMPR_PHOB"/>
    <property type="match status" value="1"/>
</dbReference>
<keyword evidence="1 2" id="KW-0238">DNA-binding</keyword>
<name>A0A537J6Z0_9BACT</name>
<feature type="domain" description="OmpR/PhoB-type" evidence="3">
    <location>
        <begin position="1"/>
        <end position="39"/>
    </location>
</feature>
<evidence type="ECO:0000256" key="2">
    <source>
        <dbReference type="PROSITE-ProRule" id="PRU01091"/>
    </source>
</evidence>
<dbReference type="EMBL" id="VBAO01000300">
    <property type="protein sequence ID" value="TMI79253.1"/>
    <property type="molecule type" value="Genomic_DNA"/>
</dbReference>
<dbReference type="Gene3D" id="1.10.10.10">
    <property type="entry name" value="Winged helix-like DNA-binding domain superfamily/Winged helix DNA-binding domain"/>
    <property type="match status" value="1"/>
</dbReference>
<organism evidence="4 5">
    <name type="scientific">Candidatus Segetimicrobium genomatis</name>
    <dbReference type="NCBI Taxonomy" id="2569760"/>
    <lineage>
        <taxon>Bacteria</taxon>
        <taxon>Bacillati</taxon>
        <taxon>Candidatus Sysuimicrobiota</taxon>
        <taxon>Candidatus Sysuimicrobiia</taxon>
        <taxon>Candidatus Sysuimicrobiales</taxon>
        <taxon>Candidatus Segetimicrobiaceae</taxon>
        <taxon>Candidatus Segetimicrobium</taxon>
    </lineage>
</organism>
<evidence type="ECO:0000256" key="1">
    <source>
        <dbReference type="ARBA" id="ARBA00023125"/>
    </source>
</evidence>
<proteinExistence type="predicted"/>
<feature type="non-terminal residue" evidence="4">
    <location>
        <position position="1"/>
    </location>
</feature>
<dbReference type="AlphaFoldDB" id="A0A537J6Z0"/>
<sequence length="47" mass="5365">TEHHMLRVNISNLRRKLESGPERPAVILTEPRVGYRLRVGEPDAEGD</sequence>
<comment type="caution">
    <text evidence="4">The sequence shown here is derived from an EMBL/GenBank/DDBJ whole genome shotgun (WGS) entry which is preliminary data.</text>
</comment>
<dbReference type="SUPFAM" id="SSF46894">
    <property type="entry name" value="C-terminal effector domain of the bipartite response regulators"/>
    <property type="match status" value="1"/>
</dbReference>
<feature type="DNA-binding region" description="OmpR/PhoB-type" evidence="2">
    <location>
        <begin position="1"/>
        <end position="39"/>
    </location>
</feature>
<evidence type="ECO:0000313" key="4">
    <source>
        <dbReference type="EMBL" id="TMI79253.1"/>
    </source>
</evidence>